<name>A0A0F7U9K8_NEOCL</name>
<feature type="region of interest" description="Disordered" evidence="3">
    <location>
        <begin position="945"/>
        <end position="970"/>
    </location>
</feature>
<evidence type="ECO:0000256" key="3">
    <source>
        <dbReference type="SAM" id="MobiDB-lite"/>
    </source>
</evidence>
<keyword evidence="5" id="KW-0969">Cilium</keyword>
<feature type="region of interest" description="Disordered" evidence="3">
    <location>
        <begin position="1021"/>
        <end position="1080"/>
    </location>
</feature>
<evidence type="ECO:0000259" key="4">
    <source>
        <dbReference type="Pfam" id="PF21771"/>
    </source>
</evidence>
<feature type="coiled-coil region" evidence="2">
    <location>
        <begin position="175"/>
        <end position="335"/>
    </location>
</feature>
<feature type="coiled-coil region" evidence="2">
    <location>
        <begin position="714"/>
        <end position="758"/>
    </location>
</feature>
<dbReference type="EMBL" id="LN714482">
    <property type="protein sequence ID" value="CEL66579.1"/>
    <property type="molecule type" value="Genomic_DNA"/>
</dbReference>
<feature type="region of interest" description="Disordered" evidence="3">
    <location>
        <begin position="897"/>
        <end position="929"/>
    </location>
</feature>
<keyword evidence="1 2" id="KW-0175">Coiled coil</keyword>
<protein>
    <submittedName>
        <fullName evidence="5">Flagellar associated protein</fullName>
    </submittedName>
</protein>
<organism evidence="5">
    <name type="scientific">Neospora caninum (strain Liverpool)</name>
    <dbReference type="NCBI Taxonomy" id="572307"/>
    <lineage>
        <taxon>Eukaryota</taxon>
        <taxon>Sar</taxon>
        <taxon>Alveolata</taxon>
        <taxon>Apicomplexa</taxon>
        <taxon>Conoidasida</taxon>
        <taxon>Coccidia</taxon>
        <taxon>Eucoccidiorida</taxon>
        <taxon>Eimeriorina</taxon>
        <taxon>Sarcocystidae</taxon>
        <taxon>Neospora</taxon>
    </lineage>
</organism>
<evidence type="ECO:0000256" key="2">
    <source>
        <dbReference type="SAM" id="Coils"/>
    </source>
</evidence>
<reference evidence="5" key="1">
    <citation type="journal article" date="2015" name="PLoS ONE">
        <title>Comprehensive Evaluation of Toxoplasma gondii VEG and Neospora caninum LIV Genomes with Tachyzoite Stage Transcriptome and Proteome Defines Novel Transcript Features.</title>
        <authorList>
            <person name="Ramaprasad A."/>
            <person name="Mourier T."/>
            <person name="Naeem R."/>
            <person name="Malas T.B."/>
            <person name="Moussa E."/>
            <person name="Panigrahi A."/>
            <person name="Vermont S.J."/>
            <person name="Otto T.D."/>
            <person name="Wastling J."/>
            <person name="Pain A."/>
        </authorList>
    </citation>
    <scope>NUCLEOTIDE SEQUENCE</scope>
    <source>
        <strain evidence="5">Liverpool</strain>
    </source>
</reference>
<dbReference type="AlphaFoldDB" id="A0A0F7U9K8"/>
<feature type="coiled-coil region" evidence="2">
    <location>
        <begin position="378"/>
        <end position="503"/>
    </location>
</feature>
<keyword evidence="5" id="KW-0966">Cell projection</keyword>
<dbReference type="GO" id="GO:0005856">
    <property type="term" value="C:cytoskeleton"/>
    <property type="evidence" value="ECO:0007669"/>
    <property type="project" value="TreeGrafter"/>
</dbReference>
<feature type="compositionally biased region" description="Basic and acidic residues" evidence="3">
    <location>
        <begin position="1054"/>
        <end position="1064"/>
    </location>
</feature>
<dbReference type="PANTHER" id="PTHR32083">
    <property type="entry name" value="CILIA AND FLAGELLA-ASSOCIATED PROTEIN 58-RELATED"/>
    <property type="match status" value="1"/>
</dbReference>
<proteinExistence type="predicted"/>
<dbReference type="Pfam" id="PF21771">
    <property type="entry name" value="CFAP58_CC"/>
    <property type="match status" value="1"/>
</dbReference>
<feature type="domain" description="Cilia- and flagella-associated protein 58 central coiled coil" evidence="4">
    <location>
        <begin position="428"/>
        <end position="727"/>
    </location>
</feature>
<feature type="coiled-coil region" evidence="2">
    <location>
        <begin position="532"/>
        <end position="594"/>
    </location>
</feature>
<gene>
    <name evidence="5" type="ORF">BN1204_023900</name>
</gene>
<dbReference type="InterPro" id="IPR049270">
    <property type="entry name" value="CFAP58_CC"/>
</dbReference>
<feature type="compositionally biased region" description="Basic and acidic residues" evidence="3">
    <location>
        <begin position="43"/>
        <end position="60"/>
    </location>
</feature>
<evidence type="ECO:0000256" key="1">
    <source>
        <dbReference type="ARBA" id="ARBA00023054"/>
    </source>
</evidence>
<feature type="region of interest" description="Disordered" evidence="3">
    <location>
        <begin position="1"/>
        <end position="71"/>
    </location>
</feature>
<evidence type="ECO:0000313" key="5">
    <source>
        <dbReference type="EMBL" id="CEL66579.1"/>
    </source>
</evidence>
<keyword evidence="5" id="KW-0282">Flagellum</keyword>
<dbReference type="PANTHER" id="PTHR32083:SF0">
    <property type="entry name" value="CILIA AND FLAGELLA-ASSOCIATED PROTEIN 58"/>
    <property type="match status" value="1"/>
</dbReference>
<sequence length="1080" mass="122886">MEEDAMVSQEEVGSLASGDRGGLLVGSEDENNLEKFPSNPLNDEGRFRCENLERDTREDSSEPVLASQEDGPLGRAAYVALEESFDQTLKDLPDDPNLNGFRRQYEKLLGALKRSHESEMSLLARCKTLTSHISENATKVVAALKLSDEDQSSIDILKKEVQHAWHLVQAGKDREEFARETISSLRKTIEDLNKQIEATETEHISQETKLEEYLQEREKLLRECDQLAAHNAQMSTDNEHMGRSLETLERQVAEAQDELIQTKDVLRIKKLEGDQEQRRREKIEKELKDMKALIEQKQTEIHGKQVTIEQQQQETEHLQAVVASLQAENEKENKKFMEITGRIMDTENRLNEQIIKNSKMQAANIAREAELRDQAEVINKLKADKEKVTKMHDLLKRKIQQTEDDRKALDDQHAALKSEISGIEKEVEALKQQAEADKKNIGNLLRERDLLSKNLLRTDDATKKHEEALKRHEAHAVQLQREAERYRKDIETQQAKIRELESHRDKSGAELSKINQKYLAVLEEIKGGDNQVTDLQKTITELRNKLATQKSLYESVRSDRNLYSRNLIESLDEISEMKQKFKILYHQIEQLKEEVKQKDASLIKGHFEQHKIIKDNEKITSDLHSAQHKLSSLQQIVLSQKREIKKLEATIQDAETERSNQKKEYEVVLSERDMLGTQLLRRNEELSLLYEKIKIQQSTLQKGEAQYRARLTDIKLLRQKISAARRELMTARGKVACVDELKREVYQLQRELLQERTKVKALSESLENPMNVHRWRRLEGSDPSKLEMLAKIQSLQKRLIAKTDQVIDRDLMIQEKEKLYVELKTKLAAYPGPQTAEQMQVFQRTLREKTAQLKAMTCELKTCHKQVVLYKDEIAWLNRELAAIKTKDMEERRKTALGAVGRSSSLRDPESAAPPLDSTHSRGAGKPSCLQVHSFHPLQAVRSTRLADTPQHAGASAANAHGVCPAQKPPASSFVVEEGVGGNAGKARTHAAGNEEDWEVERPLQTDAEGSSALAVHPTVLESQPGPVGEHQEAAELSNDSMEQTPKVHSGNSNKHETEEERAQLEVTKVESSPADAAGG</sequence>
<feature type="coiled-coil region" evidence="2">
    <location>
        <begin position="630"/>
        <end position="671"/>
    </location>
</feature>
<accession>A0A0F7U9K8</accession>